<dbReference type="InterPro" id="IPR027417">
    <property type="entry name" value="P-loop_NTPase"/>
</dbReference>
<feature type="compositionally biased region" description="Low complexity" evidence="7">
    <location>
        <begin position="206"/>
        <end position="242"/>
    </location>
</feature>
<dbReference type="AlphaFoldDB" id="A0A2V0PBK4"/>
<dbReference type="Pfam" id="PF07650">
    <property type="entry name" value="KH_2"/>
    <property type="match status" value="1"/>
</dbReference>
<feature type="compositionally biased region" description="Low complexity" evidence="7">
    <location>
        <begin position="128"/>
        <end position="155"/>
    </location>
</feature>
<dbReference type="Gene3D" id="3.30.300.20">
    <property type="match status" value="1"/>
</dbReference>
<evidence type="ECO:0000256" key="1">
    <source>
        <dbReference type="ARBA" id="ARBA00007921"/>
    </source>
</evidence>
<dbReference type="GO" id="GO:0000028">
    <property type="term" value="P:ribosomal small subunit assembly"/>
    <property type="evidence" value="ECO:0007669"/>
    <property type="project" value="TreeGrafter"/>
</dbReference>
<dbReference type="InterPro" id="IPR005225">
    <property type="entry name" value="Small_GTP-bd"/>
</dbReference>
<dbReference type="InterPro" id="IPR009019">
    <property type="entry name" value="KH_sf_prok-type"/>
</dbReference>
<feature type="compositionally biased region" description="Basic residues" evidence="7">
    <location>
        <begin position="86"/>
        <end position="98"/>
    </location>
</feature>
<comment type="caution">
    <text evidence="10">The sequence shown here is derived from an EMBL/GenBank/DDBJ whole genome shotgun (WGS) entry which is preliminary data.</text>
</comment>
<dbReference type="PROSITE" id="PS50823">
    <property type="entry name" value="KH_TYPE_2"/>
    <property type="match status" value="1"/>
</dbReference>
<dbReference type="OrthoDB" id="8954335at2759"/>
<feature type="compositionally biased region" description="Acidic residues" evidence="7">
    <location>
        <begin position="267"/>
        <end position="299"/>
    </location>
</feature>
<gene>
    <name evidence="10" type="ORF">Rsub_09932</name>
</gene>
<dbReference type="GO" id="GO:0005525">
    <property type="term" value="F:GTP binding"/>
    <property type="evidence" value="ECO:0007669"/>
    <property type="project" value="UniProtKB-KW"/>
</dbReference>
<dbReference type="Pfam" id="PF01926">
    <property type="entry name" value="MMR_HSR1"/>
    <property type="match status" value="1"/>
</dbReference>
<dbReference type="Proteomes" id="UP000247498">
    <property type="component" value="Unassembled WGS sequence"/>
</dbReference>
<dbReference type="InterPro" id="IPR005662">
    <property type="entry name" value="GTPase_Era-like"/>
</dbReference>
<accession>A0A2V0PBK4</accession>
<dbReference type="NCBIfam" id="TIGR00231">
    <property type="entry name" value="small_GTP"/>
    <property type="match status" value="1"/>
</dbReference>
<feature type="domain" description="KH type-2" evidence="8">
    <location>
        <begin position="571"/>
        <end position="648"/>
    </location>
</feature>
<dbReference type="PRINTS" id="PR00326">
    <property type="entry name" value="GTP1OBG"/>
</dbReference>
<comment type="caution">
    <text evidence="6">Lacks conserved residue(s) required for the propagation of feature annotation.</text>
</comment>
<evidence type="ECO:0000259" key="8">
    <source>
        <dbReference type="PROSITE" id="PS50823"/>
    </source>
</evidence>
<evidence type="ECO:0000256" key="6">
    <source>
        <dbReference type="PROSITE-ProRule" id="PRU01050"/>
    </source>
</evidence>
<name>A0A2V0PBK4_9CHLO</name>
<feature type="region of interest" description="Disordered" evidence="7">
    <location>
        <begin position="1"/>
        <end position="37"/>
    </location>
</feature>
<dbReference type="PROSITE" id="PS51713">
    <property type="entry name" value="G_ERA"/>
    <property type="match status" value="1"/>
</dbReference>
<feature type="region of interest" description="Disordered" evidence="7">
    <location>
        <begin position="68"/>
        <end position="325"/>
    </location>
</feature>
<evidence type="ECO:0000256" key="5">
    <source>
        <dbReference type="PROSITE-ProRule" id="PRU00118"/>
    </source>
</evidence>
<sequence>MRAFHRQPPSGGGCIASGAQQRAAAGPPPLTRRPRCTAAGLAAPAHPCWPLPHSPASTWPACCAAAAGAEGDGGGAAGAAGGGGLRARRLLRQQRRQSRQAAEQPEEGADEIEAGQDAAPEDDGSGGEEQPAAASASAPARAPRAGAGAAAGVRSSRAERRRRRSAPRLPAALTPDAMEGRRRRGAAAAADDDGSGDDDEDGGGAEAEATAAAPAAAAAARGQQAQAGAARQARLGAVPAAGAGSGDEEGLDEEESLLPGDLMLLGGEEEEEDGEAEGQEGEEEEEEGAASDGEGEDDAAAAPAARRGAPADGPGPRPRRERVVLPESSPMYLPVLTDEDLAADPPGHRSGYVAVIGRPNAGKSTLINALVGQKLSIVTFKPQTTRHRVVGIASEPAYQMILFDTPGIMREARSRLDERMMAAVVSSIKAAEAIVAVVDADDDPREALSMFQPGPDWSGPPMAVMLNKADLVPPETLAELEEWYRTNCRAEAVFAGTALGRAPGGGGGWAGSGNDADARAAAAGPAVQALKAWAVEKLPEGPTLYPKDMVSDQPERFFVSEIIREKIFLMYDQEIPYSTQVQIAEFKERPGAKDYVSATILVERPGQRGILLGSGGAALKRLGSEARADVEAFLGRPVFLELSVQVAPDWRQHADRLREYGYYDPLYIS</sequence>
<evidence type="ECO:0000256" key="4">
    <source>
        <dbReference type="ARBA" id="ARBA00023134"/>
    </source>
</evidence>
<dbReference type="InterPro" id="IPR030388">
    <property type="entry name" value="G_ERA_dom"/>
</dbReference>
<evidence type="ECO:0000256" key="2">
    <source>
        <dbReference type="ARBA" id="ARBA00022741"/>
    </source>
</evidence>
<feature type="compositionally biased region" description="Low complexity" evidence="7">
    <location>
        <begin position="16"/>
        <end position="25"/>
    </location>
</feature>
<dbReference type="STRING" id="307507.A0A2V0PBK4"/>
<keyword evidence="4" id="KW-0342">GTP-binding</keyword>
<reference evidence="10 11" key="1">
    <citation type="journal article" date="2018" name="Sci. Rep.">
        <title>Raphidocelis subcapitata (=Pseudokirchneriella subcapitata) provides an insight into genome evolution and environmental adaptations in the Sphaeropleales.</title>
        <authorList>
            <person name="Suzuki S."/>
            <person name="Yamaguchi H."/>
            <person name="Nakajima N."/>
            <person name="Kawachi M."/>
        </authorList>
    </citation>
    <scope>NUCLEOTIDE SEQUENCE [LARGE SCALE GENOMIC DNA]</scope>
    <source>
        <strain evidence="10 11">NIES-35</strain>
    </source>
</reference>
<dbReference type="PANTHER" id="PTHR42698">
    <property type="entry name" value="GTPASE ERA"/>
    <property type="match status" value="1"/>
</dbReference>
<protein>
    <submittedName>
        <fullName evidence="10">GTPase Era</fullName>
    </submittedName>
</protein>
<feature type="compositionally biased region" description="Acidic residues" evidence="7">
    <location>
        <begin position="190"/>
        <end position="203"/>
    </location>
</feature>
<feature type="compositionally biased region" description="Gly residues" evidence="7">
    <location>
        <begin position="70"/>
        <end position="85"/>
    </location>
</feature>
<keyword evidence="11" id="KW-1185">Reference proteome</keyword>
<evidence type="ECO:0000256" key="3">
    <source>
        <dbReference type="ARBA" id="ARBA00022884"/>
    </source>
</evidence>
<keyword evidence="3 5" id="KW-0694">RNA-binding</keyword>
<feature type="domain" description="Era-type G" evidence="9">
    <location>
        <begin position="349"/>
        <end position="485"/>
    </location>
</feature>
<evidence type="ECO:0000313" key="11">
    <source>
        <dbReference type="Proteomes" id="UP000247498"/>
    </source>
</evidence>
<dbReference type="InterPro" id="IPR006073">
    <property type="entry name" value="GTP-bd"/>
</dbReference>
<dbReference type="SUPFAM" id="SSF52540">
    <property type="entry name" value="P-loop containing nucleoside triphosphate hydrolases"/>
    <property type="match status" value="1"/>
</dbReference>
<dbReference type="SUPFAM" id="SSF54814">
    <property type="entry name" value="Prokaryotic type KH domain (KH-domain type II)"/>
    <property type="match status" value="1"/>
</dbReference>
<dbReference type="InParanoid" id="A0A2V0PBK4"/>
<feature type="compositionally biased region" description="Low complexity" evidence="7">
    <location>
        <begin position="300"/>
        <end position="314"/>
    </location>
</feature>
<dbReference type="EMBL" id="BDRX01000095">
    <property type="protein sequence ID" value="GBF97241.1"/>
    <property type="molecule type" value="Genomic_DNA"/>
</dbReference>
<dbReference type="Gene3D" id="3.40.50.300">
    <property type="entry name" value="P-loop containing nucleotide triphosphate hydrolases"/>
    <property type="match status" value="1"/>
</dbReference>
<dbReference type="GO" id="GO:0019843">
    <property type="term" value="F:rRNA binding"/>
    <property type="evidence" value="ECO:0007669"/>
    <property type="project" value="TreeGrafter"/>
</dbReference>
<dbReference type="GO" id="GO:0043024">
    <property type="term" value="F:ribosomal small subunit binding"/>
    <property type="evidence" value="ECO:0007669"/>
    <property type="project" value="TreeGrafter"/>
</dbReference>
<dbReference type="PANTHER" id="PTHR42698:SF2">
    <property type="entry name" value="GTPASE ERA-LIKE, CHLOROPLASTIC"/>
    <property type="match status" value="1"/>
</dbReference>
<dbReference type="HAMAP" id="MF_00367">
    <property type="entry name" value="GTPase_Era"/>
    <property type="match status" value="1"/>
</dbReference>
<evidence type="ECO:0000259" key="9">
    <source>
        <dbReference type="PROSITE" id="PS51713"/>
    </source>
</evidence>
<dbReference type="CDD" id="cd04163">
    <property type="entry name" value="Era"/>
    <property type="match status" value="1"/>
</dbReference>
<feature type="compositionally biased region" description="Acidic residues" evidence="7">
    <location>
        <begin position="246"/>
        <end position="256"/>
    </location>
</feature>
<comment type="similarity">
    <text evidence="1 6">Belongs to the TRAFAC class TrmE-Era-EngA-EngB-Septin-like GTPase superfamily. Era GTPase family.</text>
</comment>
<dbReference type="InterPro" id="IPR004044">
    <property type="entry name" value="KH_dom_type_2"/>
</dbReference>
<dbReference type="CDD" id="cd22534">
    <property type="entry name" value="KH-II_Era"/>
    <property type="match status" value="1"/>
</dbReference>
<evidence type="ECO:0000313" key="10">
    <source>
        <dbReference type="EMBL" id="GBF97241.1"/>
    </source>
</evidence>
<proteinExistence type="inferred from homology"/>
<organism evidence="10 11">
    <name type="scientific">Raphidocelis subcapitata</name>
    <dbReference type="NCBI Taxonomy" id="307507"/>
    <lineage>
        <taxon>Eukaryota</taxon>
        <taxon>Viridiplantae</taxon>
        <taxon>Chlorophyta</taxon>
        <taxon>core chlorophytes</taxon>
        <taxon>Chlorophyceae</taxon>
        <taxon>CS clade</taxon>
        <taxon>Sphaeropleales</taxon>
        <taxon>Selenastraceae</taxon>
        <taxon>Raphidocelis</taxon>
    </lineage>
</organism>
<evidence type="ECO:0000256" key="7">
    <source>
        <dbReference type="SAM" id="MobiDB-lite"/>
    </source>
</evidence>
<dbReference type="InterPro" id="IPR015946">
    <property type="entry name" value="KH_dom-like_a/b"/>
</dbReference>
<feature type="compositionally biased region" description="Acidic residues" evidence="7">
    <location>
        <begin position="104"/>
        <end position="126"/>
    </location>
</feature>
<keyword evidence="2" id="KW-0547">Nucleotide-binding</keyword>